<dbReference type="PANTHER" id="PTHR30461">
    <property type="entry name" value="DNA-INVERTASE FROM LAMBDOID PROPHAGE"/>
    <property type="match status" value="1"/>
</dbReference>
<organism evidence="3 4">
    <name type="scientific">Halonotius aquaticus</name>
    <dbReference type="NCBI Taxonomy" id="2216978"/>
    <lineage>
        <taxon>Archaea</taxon>
        <taxon>Methanobacteriati</taxon>
        <taxon>Methanobacteriota</taxon>
        <taxon>Stenosarchaea group</taxon>
        <taxon>Halobacteria</taxon>
        <taxon>Halobacteriales</taxon>
        <taxon>Haloferacaceae</taxon>
        <taxon>Halonotius</taxon>
    </lineage>
</organism>
<feature type="domain" description="Recombinase" evidence="2">
    <location>
        <begin position="181"/>
        <end position="286"/>
    </location>
</feature>
<dbReference type="PROSITE" id="PS51737">
    <property type="entry name" value="RECOMBINASE_DNA_BIND"/>
    <property type="match status" value="1"/>
</dbReference>
<dbReference type="GO" id="GO:0000150">
    <property type="term" value="F:DNA strand exchange activity"/>
    <property type="evidence" value="ECO:0007669"/>
    <property type="project" value="InterPro"/>
</dbReference>
<dbReference type="InterPro" id="IPR006119">
    <property type="entry name" value="Resolv_N"/>
</dbReference>
<feature type="domain" description="Resolvase/invertase-type recombinase catalytic" evidence="1">
    <location>
        <begin position="27"/>
        <end position="173"/>
    </location>
</feature>
<name>A0A3A6PQX2_9EURY</name>
<proteinExistence type="predicted"/>
<dbReference type="InterPro" id="IPR050639">
    <property type="entry name" value="SSR_resolvase"/>
</dbReference>
<keyword evidence="4" id="KW-1185">Reference proteome</keyword>
<dbReference type="Proteomes" id="UP000276588">
    <property type="component" value="Unassembled WGS sequence"/>
</dbReference>
<dbReference type="PANTHER" id="PTHR30461:SF23">
    <property type="entry name" value="DNA RECOMBINASE-RELATED"/>
    <property type="match status" value="1"/>
</dbReference>
<dbReference type="InterPro" id="IPR038109">
    <property type="entry name" value="DNA_bind_recomb_sf"/>
</dbReference>
<dbReference type="GO" id="GO:0003677">
    <property type="term" value="F:DNA binding"/>
    <property type="evidence" value="ECO:0007669"/>
    <property type="project" value="InterPro"/>
</dbReference>
<reference evidence="3 4" key="1">
    <citation type="submission" date="2018-06" db="EMBL/GenBank/DDBJ databases">
        <title>Halonotius sp. F13-13 a new haloarchaeeon isolated from a solar saltern from Isla Cristina, Huelva, Spain.</title>
        <authorList>
            <person name="Duran-Viseras A."/>
            <person name="Sanchez-Porro C."/>
            <person name="Ventosa A."/>
        </authorList>
    </citation>
    <scope>NUCLEOTIDE SEQUENCE [LARGE SCALE GENOMIC DNA]</scope>
    <source>
        <strain evidence="3 4">F13-13</strain>
    </source>
</reference>
<protein>
    <submittedName>
        <fullName evidence="3">Recombinase family protein</fullName>
    </submittedName>
</protein>
<dbReference type="Gene3D" id="3.40.50.1390">
    <property type="entry name" value="Resolvase, N-terminal catalytic domain"/>
    <property type="match status" value="1"/>
</dbReference>
<evidence type="ECO:0000313" key="3">
    <source>
        <dbReference type="EMBL" id="RJX42917.1"/>
    </source>
</evidence>
<dbReference type="RefSeq" id="WP_120102870.1">
    <property type="nucleotide sequence ID" value="NZ_QKNY01000012.1"/>
</dbReference>
<comment type="caution">
    <text evidence="3">The sequence shown here is derived from an EMBL/GenBank/DDBJ whole genome shotgun (WGS) entry which is preliminary data.</text>
</comment>
<dbReference type="Pfam" id="PF07508">
    <property type="entry name" value="Recombinase"/>
    <property type="match status" value="1"/>
</dbReference>
<evidence type="ECO:0000313" key="4">
    <source>
        <dbReference type="Proteomes" id="UP000276588"/>
    </source>
</evidence>
<sequence>MTRLPNNDPSNQIATTGVPIQAADDLTAVIYARTSSPGQQEGYSIDEQVRQCWQRCSSLGWTVSHIFRDEAVSGSDTDREMFQKMLSRAEAGWFDVIVVWKLDRFSRSLMHAVQLEQELRSWDVGLHSVTEHIDTTTPTGRFNFRNISSASELERDLIKQRTQMGMIGLAANHQWPNDNPPLGYRKCEDATLEIIPAEADLVRIIFDRYLRLRSMPDVATELEAESHPECRQLEWTPHRVGKILKNEIYIGEYTVADVDEYVEEYQIVEKRRFETVTQVRNRFQRARKSVRSEMPRNRKERRIQNVTNQYSEFLETQ</sequence>
<dbReference type="SMART" id="SM00857">
    <property type="entry name" value="Resolvase"/>
    <property type="match status" value="1"/>
</dbReference>
<dbReference type="CDD" id="cd00338">
    <property type="entry name" value="Ser_Recombinase"/>
    <property type="match status" value="1"/>
</dbReference>
<dbReference type="AlphaFoldDB" id="A0A3A6PQX2"/>
<dbReference type="EMBL" id="QKNY01000012">
    <property type="protein sequence ID" value="RJX42917.1"/>
    <property type="molecule type" value="Genomic_DNA"/>
</dbReference>
<dbReference type="PROSITE" id="PS51736">
    <property type="entry name" value="RECOMBINASES_3"/>
    <property type="match status" value="1"/>
</dbReference>
<dbReference type="InterPro" id="IPR011109">
    <property type="entry name" value="DNA_bind_recombinase_dom"/>
</dbReference>
<dbReference type="SUPFAM" id="SSF53041">
    <property type="entry name" value="Resolvase-like"/>
    <property type="match status" value="1"/>
</dbReference>
<dbReference type="Pfam" id="PF00239">
    <property type="entry name" value="Resolvase"/>
    <property type="match status" value="1"/>
</dbReference>
<dbReference type="OrthoDB" id="24728at2157"/>
<evidence type="ECO:0000259" key="2">
    <source>
        <dbReference type="PROSITE" id="PS51737"/>
    </source>
</evidence>
<dbReference type="Gene3D" id="3.90.1750.20">
    <property type="entry name" value="Putative Large Serine Recombinase, Chain B, Domain 2"/>
    <property type="match status" value="1"/>
</dbReference>
<gene>
    <name evidence="3" type="ORF">DM826_07915</name>
</gene>
<dbReference type="InterPro" id="IPR036162">
    <property type="entry name" value="Resolvase-like_N_sf"/>
</dbReference>
<evidence type="ECO:0000259" key="1">
    <source>
        <dbReference type="PROSITE" id="PS51736"/>
    </source>
</evidence>
<accession>A0A3A6PQX2</accession>